<name>A0A915KWU5_ROMCU</name>
<keyword evidence="1" id="KW-1185">Reference proteome</keyword>
<evidence type="ECO:0000313" key="1">
    <source>
        <dbReference type="Proteomes" id="UP000887565"/>
    </source>
</evidence>
<accession>A0A915KWU5</accession>
<dbReference type="Proteomes" id="UP000887565">
    <property type="component" value="Unplaced"/>
</dbReference>
<dbReference type="AlphaFoldDB" id="A0A915KWU5"/>
<sequence length="85" mass="9354">MSVTGDYVPPPAEAITIASHEEVLKAQAADRAIPKIMATLQTDNAAKHPPIFNIEDRLLYCQIQDVKNLSSPHPWSTKPFTNPMA</sequence>
<dbReference type="WBParaSite" id="nRc.2.0.1.t43281-RA">
    <property type="protein sequence ID" value="nRc.2.0.1.t43281-RA"/>
    <property type="gene ID" value="nRc.2.0.1.g43281"/>
</dbReference>
<proteinExistence type="predicted"/>
<evidence type="ECO:0000313" key="2">
    <source>
        <dbReference type="WBParaSite" id="nRc.2.0.1.t43281-RA"/>
    </source>
</evidence>
<reference evidence="2" key="1">
    <citation type="submission" date="2022-11" db="UniProtKB">
        <authorList>
            <consortium name="WormBaseParasite"/>
        </authorList>
    </citation>
    <scope>IDENTIFICATION</scope>
</reference>
<protein>
    <submittedName>
        <fullName evidence="2">Uncharacterized protein</fullName>
    </submittedName>
</protein>
<organism evidence="1 2">
    <name type="scientific">Romanomermis culicivorax</name>
    <name type="common">Nematode worm</name>
    <dbReference type="NCBI Taxonomy" id="13658"/>
    <lineage>
        <taxon>Eukaryota</taxon>
        <taxon>Metazoa</taxon>
        <taxon>Ecdysozoa</taxon>
        <taxon>Nematoda</taxon>
        <taxon>Enoplea</taxon>
        <taxon>Dorylaimia</taxon>
        <taxon>Mermithida</taxon>
        <taxon>Mermithoidea</taxon>
        <taxon>Mermithidae</taxon>
        <taxon>Romanomermis</taxon>
    </lineage>
</organism>